<proteinExistence type="predicted"/>
<reference evidence="2 3" key="1">
    <citation type="submission" date="2021-01" db="EMBL/GenBank/DDBJ databases">
        <title>WGS of actinomycetes isolated from Thailand.</title>
        <authorList>
            <person name="Thawai C."/>
        </authorList>
    </citation>
    <scope>NUCLEOTIDE SEQUENCE [LARGE SCALE GENOMIC DNA]</scope>
    <source>
        <strain evidence="2 3">CH9-7</strain>
    </source>
</reference>
<protein>
    <submittedName>
        <fullName evidence="2">Helix-turn-helix domain-containing protein</fullName>
    </submittedName>
</protein>
<dbReference type="EMBL" id="JAERRI010000024">
    <property type="protein sequence ID" value="MBL1094005.1"/>
    <property type="molecule type" value="Genomic_DNA"/>
</dbReference>
<dbReference type="InterPro" id="IPR025246">
    <property type="entry name" value="IS30-like_HTH"/>
</dbReference>
<evidence type="ECO:0000313" key="2">
    <source>
        <dbReference type="EMBL" id="MBL1094005.1"/>
    </source>
</evidence>
<evidence type="ECO:0000259" key="1">
    <source>
        <dbReference type="Pfam" id="PF13936"/>
    </source>
</evidence>
<name>A0ABS1N230_9ACTN</name>
<sequence>MLGLSCDCQDDLPGGAADFTQRVCLGGLLSGERRVDDDPQAAVLDQCTDLAQPLLVGFDEHEHRLYPGFLGLLDGEGVVRRQQGEEQIAAGLARHLSYADIARRLNRPASTLSREVARNGALARYRAELAQLATTHRAQLGSCPRHAAA</sequence>
<accession>A0ABS1N230</accession>
<keyword evidence="3" id="KW-1185">Reference proteome</keyword>
<comment type="caution">
    <text evidence="2">The sequence shown here is derived from an EMBL/GenBank/DDBJ whole genome shotgun (WGS) entry which is preliminary data.</text>
</comment>
<gene>
    <name evidence="2" type="ORF">JK360_32625</name>
</gene>
<dbReference type="Pfam" id="PF13936">
    <property type="entry name" value="HTH_38"/>
    <property type="match status" value="1"/>
</dbReference>
<dbReference type="Proteomes" id="UP000629371">
    <property type="component" value="Unassembled WGS sequence"/>
</dbReference>
<feature type="domain" description="Transposase IS30-like HTH" evidence="1">
    <location>
        <begin position="86"/>
        <end position="119"/>
    </location>
</feature>
<organism evidence="2 3">
    <name type="scientific">Streptomyces siderophoricus</name>
    <dbReference type="NCBI Taxonomy" id="2802281"/>
    <lineage>
        <taxon>Bacteria</taxon>
        <taxon>Bacillati</taxon>
        <taxon>Actinomycetota</taxon>
        <taxon>Actinomycetes</taxon>
        <taxon>Kitasatosporales</taxon>
        <taxon>Streptomycetaceae</taxon>
        <taxon>Streptomyces</taxon>
    </lineage>
</organism>
<evidence type="ECO:0000313" key="3">
    <source>
        <dbReference type="Proteomes" id="UP000629371"/>
    </source>
</evidence>